<feature type="region of interest" description="Disordered" evidence="1">
    <location>
        <begin position="94"/>
        <end position="154"/>
    </location>
</feature>
<dbReference type="EMBL" id="PGOL01001101">
    <property type="protein sequence ID" value="PKI60898.1"/>
    <property type="molecule type" value="Genomic_DNA"/>
</dbReference>
<dbReference type="Proteomes" id="UP000233551">
    <property type="component" value="Unassembled WGS sequence"/>
</dbReference>
<feature type="compositionally biased region" description="Basic and acidic residues" evidence="1">
    <location>
        <begin position="94"/>
        <end position="145"/>
    </location>
</feature>
<name>A0A2I0JX47_PUNGR</name>
<protein>
    <submittedName>
        <fullName evidence="2">Uncharacterized protein</fullName>
    </submittedName>
</protein>
<reference evidence="2 3" key="1">
    <citation type="submission" date="2017-11" db="EMBL/GenBank/DDBJ databases">
        <title>De-novo sequencing of pomegranate (Punica granatum L.) genome.</title>
        <authorList>
            <person name="Akparov Z."/>
            <person name="Amiraslanov A."/>
            <person name="Hajiyeva S."/>
            <person name="Abbasov M."/>
            <person name="Kaur K."/>
            <person name="Hamwieh A."/>
            <person name="Solovyev V."/>
            <person name="Salamov A."/>
            <person name="Braich B."/>
            <person name="Kosarev P."/>
            <person name="Mahmoud A."/>
            <person name="Hajiyev E."/>
            <person name="Babayeva S."/>
            <person name="Izzatullayeva V."/>
            <person name="Mammadov A."/>
            <person name="Mammadov A."/>
            <person name="Sharifova S."/>
            <person name="Ojaghi J."/>
            <person name="Eynullazada K."/>
            <person name="Bayramov B."/>
            <person name="Abdulazimova A."/>
            <person name="Shahmuradov I."/>
        </authorList>
    </citation>
    <scope>NUCLEOTIDE SEQUENCE [LARGE SCALE GENOMIC DNA]</scope>
    <source>
        <strain evidence="3">cv. AG2017</strain>
        <tissue evidence="2">Leaf</tissue>
    </source>
</reference>
<keyword evidence="3" id="KW-1185">Reference proteome</keyword>
<proteinExistence type="predicted"/>
<accession>A0A2I0JX47</accession>
<organism evidence="2 3">
    <name type="scientific">Punica granatum</name>
    <name type="common">Pomegranate</name>
    <dbReference type="NCBI Taxonomy" id="22663"/>
    <lineage>
        <taxon>Eukaryota</taxon>
        <taxon>Viridiplantae</taxon>
        <taxon>Streptophyta</taxon>
        <taxon>Embryophyta</taxon>
        <taxon>Tracheophyta</taxon>
        <taxon>Spermatophyta</taxon>
        <taxon>Magnoliopsida</taxon>
        <taxon>eudicotyledons</taxon>
        <taxon>Gunneridae</taxon>
        <taxon>Pentapetalae</taxon>
        <taxon>rosids</taxon>
        <taxon>malvids</taxon>
        <taxon>Myrtales</taxon>
        <taxon>Lythraceae</taxon>
        <taxon>Punica</taxon>
    </lineage>
</organism>
<evidence type="ECO:0000256" key="1">
    <source>
        <dbReference type="SAM" id="MobiDB-lite"/>
    </source>
</evidence>
<gene>
    <name evidence="2" type="ORF">CRG98_018723</name>
</gene>
<evidence type="ECO:0000313" key="2">
    <source>
        <dbReference type="EMBL" id="PKI60898.1"/>
    </source>
</evidence>
<comment type="caution">
    <text evidence="2">The sequence shown here is derived from an EMBL/GenBank/DDBJ whole genome shotgun (WGS) entry which is preliminary data.</text>
</comment>
<dbReference type="AlphaFoldDB" id="A0A2I0JX47"/>
<sequence length="154" mass="17681">MGREGADQVGNPPIDHRPSKSGLRTPATKRGGGGGLGKSNAIEVDYGGRLSSKQVCLHSEDQSELHLYCEHDIMDAHVEHIEEEIKELERIEVEKREQEEKLRREEQEKLRKEQEEAVRREEEEAKKREHGEAMRRMLAKEKPSSNDDTTEDLN</sequence>
<evidence type="ECO:0000313" key="3">
    <source>
        <dbReference type="Proteomes" id="UP000233551"/>
    </source>
</evidence>
<feature type="region of interest" description="Disordered" evidence="1">
    <location>
        <begin position="1"/>
        <end position="42"/>
    </location>
</feature>